<accession>A0A8S1VFA1</accession>
<dbReference type="OrthoDB" id="312981at2759"/>
<proteinExistence type="predicted"/>
<evidence type="ECO:0000313" key="2">
    <source>
        <dbReference type="Proteomes" id="UP000683925"/>
    </source>
</evidence>
<organism evidence="1 2">
    <name type="scientific">Paramecium octaurelia</name>
    <dbReference type="NCBI Taxonomy" id="43137"/>
    <lineage>
        <taxon>Eukaryota</taxon>
        <taxon>Sar</taxon>
        <taxon>Alveolata</taxon>
        <taxon>Ciliophora</taxon>
        <taxon>Intramacronucleata</taxon>
        <taxon>Oligohymenophorea</taxon>
        <taxon>Peniculida</taxon>
        <taxon>Parameciidae</taxon>
        <taxon>Paramecium</taxon>
    </lineage>
</organism>
<dbReference type="EMBL" id="CAJJDP010000065">
    <property type="protein sequence ID" value="CAD8175834.1"/>
    <property type="molecule type" value="Genomic_DNA"/>
</dbReference>
<dbReference type="OMA" id="NIGEMIQ"/>
<keyword evidence="2" id="KW-1185">Reference proteome</keyword>
<sequence length="274" mass="31700">MEVTIEMIGLDQEEAFTTILDDNTELINIGEMIKEASYYQSFNLSEQFCLEVKDTNKFISGRSTIIKKCLQQNQIDPKILVFHKGLDGQKKMNKGVIIDQNFKREPQINNQAIQIKPQVNNSAIHNQPQAQQQQSQVHQDNLMITNKNNQQGQGIVIGGGQITESQYIRNIEEQLHQGRQSNDLEVQNQLESSNNDLNQVQFQQISQVSLQQSQNIQQQVQQNEEAHNSQNTQLMETNVQNNKTKYNLAIWMNSQELEKYIELFRTDNIQFTFN</sequence>
<gene>
    <name evidence="1" type="ORF">POCTA_138.1.T0660082</name>
</gene>
<evidence type="ECO:0000313" key="1">
    <source>
        <dbReference type="EMBL" id="CAD8175834.1"/>
    </source>
</evidence>
<reference evidence="1" key="1">
    <citation type="submission" date="2021-01" db="EMBL/GenBank/DDBJ databases">
        <authorList>
            <consortium name="Genoscope - CEA"/>
            <person name="William W."/>
        </authorList>
    </citation>
    <scope>NUCLEOTIDE SEQUENCE</scope>
</reference>
<comment type="caution">
    <text evidence="1">The sequence shown here is derived from an EMBL/GenBank/DDBJ whole genome shotgun (WGS) entry which is preliminary data.</text>
</comment>
<dbReference type="AlphaFoldDB" id="A0A8S1VFA1"/>
<name>A0A8S1VFA1_PAROT</name>
<protein>
    <submittedName>
        <fullName evidence="1">Uncharacterized protein</fullName>
    </submittedName>
</protein>
<dbReference type="Proteomes" id="UP000683925">
    <property type="component" value="Unassembled WGS sequence"/>
</dbReference>